<evidence type="ECO:0000256" key="1">
    <source>
        <dbReference type="SAM" id="MobiDB-lite"/>
    </source>
</evidence>
<keyword evidence="3" id="KW-1185">Reference proteome</keyword>
<evidence type="ECO:0000313" key="2">
    <source>
        <dbReference type="EMBL" id="KAK4006206.1"/>
    </source>
</evidence>
<name>A0ABQ9Z043_9CRUS</name>
<sequence>MSKHVVKLFDFARENTKAKLFCVSTLAELLSKGATAFFLEGQCEIITSSEDILSDEEVLFLLNDQSKVLYIRQIEKGNNASLLEFVGVVTNEPAAPAVTEENKAIQLIVIAAEPTLQLHQEIIGPLVGPVEEGAAETWSLLCDCIVTAGVSNFRLRHDGVPRCVVIGMPCVSVMIGVPCVNTICFIYSWAVISAPALVRGDSQAARKGGSSSSARSLTKESTAG</sequence>
<dbReference type="Proteomes" id="UP001234178">
    <property type="component" value="Unassembled WGS sequence"/>
</dbReference>
<dbReference type="EMBL" id="JAOYFB010000002">
    <property type="protein sequence ID" value="KAK4006206.1"/>
    <property type="molecule type" value="Genomic_DNA"/>
</dbReference>
<feature type="compositionally biased region" description="Low complexity" evidence="1">
    <location>
        <begin position="204"/>
        <end position="216"/>
    </location>
</feature>
<gene>
    <name evidence="2" type="ORF">OUZ56_011361</name>
</gene>
<comment type="caution">
    <text evidence="2">The sequence shown here is derived from an EMBL/GenBank/DDBJ whole genome shotgun (WGS) entry which is preliminary data.</text>
</comment>
<feature type="region of interest" description="Disordered" evidence="1">
    <location>
        <begin position="204"/>
        <end position="224"/>
    </location>
</feature>
<accession>A0ABQ9Z043</accession>
<protein>
    <submittedName>
        <fullName evidence="2">Uncharacterized protein</fullName>
    </submittedName>
</protein>
<evidence type="ECO:0000313" key="3">
    <source>
        <dbReference type="Proteomes" id="UP001234178"/>
    </source>
</evidence>
<proteinExistence type="predicted"/>
<organism evidence="2 3">
    <name type="scientific">Daphnia magna</name>
    <dbReference type="NCBI Taxonomy" id="35525"/>
    <lineage>
        <taxon>Eukaryota</taxon>
        <taxon>Metazoa</taxon>
        <taxon>Ecdysozoa</taxon>
        <taxon>Arthropoda</taxon>
        <taxon>Crustacea</taxon>
        <taxon>Branchiopoda</taxon>
        <taxon>Diplostraca</taxon>
        <taxon>Cladocera</taxon>
        <taxon>Anomopoda</taxon>
        <taxon>Daphniidae</taxon>
        <taxon>Daphnia</taxon>
    </lineage>
</organism>
<reference evidence="2 3" key="1">
    <citation type="journal article" date="2023" name="Nucleic Acids Res.">
        <title>The hologenome of Daphnia magna reveals possible DNA methylation and microbiome-mediated evolution of the host genome.</title>
        <authorList>
            <person name="Chaturvedi A."/>
            <person name="Li X."/>
            <person name="Dhandapani V."/>
            <person name="Marshall H."/>
            <person name="Kissane S."/>
            <person name="Cuenca-Cambronero M."/>
            <person name="Asole G."/>
            <person name="Calvet F."/>
            <person name="Ruiz-Romero M."/>
            <person name="Marangio P."/>
            <person name="Guigo R."/>
            <person name="Rago D."/>
            <person name="Mirbahai L."/>
            <person name="Eastwood N."/>
            <person name="Colbourne J.K."/>
            <person name="Zhou J."/>
            <person name="Mallon E."/>
            <person name="Orsini L."/>
        </authorList>
    </citation>
    <scope>NUCLEOTIDE SEQUENCE [LARGE SCALE GENOMIC DNA]</scope>
    <source>
        <strain evidence="2">LRV0_1</strain>
    </source>
</reference>